<proteinExistence type="predicted"/>
<name>A0A1D6NAH8_MAIZE</name>
<evidence type="ECO:0000313" key="1">
    <source>
        <dbReference type="EMBL" id="ONM37543.1"/>
    </source>
</evidence>
<dbReference type="AlphaFoldDB" id="A0A1D6NAH8"/>
<protein>
    <submittedName>
        <fullName evidence="1">Tetratricopeptide repeat (TPR)-like superfamily protein</fullName>
    </submittedName>
</protein>
<sequence length="63" mass="7215">MVFGITALEVAHGHAPFLKYPPMKLKDSASFEENAFFRNQNKKHFSWVSVNKGSVHETLILRI</sequence>
<organism evidence="1">
    <name type="scientific">Zea mays</name>
    <name type="common">Maize</name>
    <dbReference type="NCBI Taxonomy" id="4577"/>
    <lineage>
        <taxon>Eukaryota</taxon>
        <taxon>Viridiplantae</taxon>
        <taxon>Streptophyta</taxon>
        <taxon>Embryophyta</taxon>
        <taxon>Tracheophyta</taxon>
        <taxon>Spermatophyta</taxon>
        <taxon>Magnoliopsida</taxon>
        <taxon>Liliopsida</taxon>
        <taxon>Poales</taxon>
        <taxon>Poaceae</taxon>
        <taxon>PACMAD clade</taxon>
        <taxon>Panicoideae</taxon>
        <taxon>Andropogonodae</taxon>
        <taxon>Andropogoneae</taxon>
        <taxon>Tripsacinae</taxon>
        <taxon>Zea</taxon>
    </lineage>
</organism>
<dbReference type="EMBL" id="CM007649">
    <property type="protein sequence ID" value="ONM37543.1"/>
    <property type="molecule type" value="Genomic_DNA"/>
</dbReference>
<reference evidence="1" key="1">
    <citation type="submission" date="2015-12" db="EMBL/GenBank/DDBJ databases">
        <title>Update maize B73 reference genome by single molecule sequencing technologies.</title>
        <authorList>
            <consortium name="Maize Genome Sequencing Project"/>
            <person name="Ware D."/>
        </authorList>
    </citation>
    <scope>NUCLEOTIDE SEQUENCE [LARGE SCALE GENOMIC DNA]</scope>
    <source>
        <tissue evidence="1">Seedling</tissue>
    </source>
</reference>
<gene>
    <name evidence="1" type="ORF">ZEAMMB73_Zm00001d043320</name>
</gene>
<accession>A0A1D6NAH8</accession>